<dbReference type="Gene3D" id="1.10.1740.10">
    <property type="match status" value="1"/>
</dbReference>
<dbReference type="InterPro" id="IPR013325">
    <property type="entry name" value="RNA_pol_sigma_r2"/>
</dbReference>
<keyword evidence="9" id="KW-1185">Reference proteome</keyword>
<dbReference type="InterPro" id="IPR039425">
    <property type="entry name" value="RNA_pol_sigma-70-like"/>
</dbReference>
<dbReference type="InterPro" id="IPR013249">
    <property type="entry name" value="RNA_pol_sigma70_r4_t2"/>
</dbReference>
<gene>
    <name evidence="8" type="ORF">ACFFJG_03295</name>
</gene>
<protein>
    <submittedName>
        <fullName evidence="8">RNA polymerase sigma factor</fullName>
    </submittedName>
</protein>
<dbReference type="NCBIfam" id="TIGR02937">
    <property type="entry name" value="sigma70-ECF"/>
    <property type="match status" value="1"/>
</dbReference>
<evidence type="ECO:0000259" key="7">
    <source>
        <dbReference type="Pfam" id="PF08281"/>
    </source>
</evidence>
<dbReference type="EMBL" id="JBHLXH010000001">
    <property type="protein sequence ID" value="MFC0221497.1"/>
    <property type="molecule type" value="Genomic_DNA"/>
</dbReference>
<dbReference type="CDD" id="cd06171">
    <property type="entry name" value="Sigma70_r4"/>
    <property type="match status" value="1"/>
</dbReference>
<dbReference type="InterPro" id="IPR014284">
    <property type="entry name" value="RNA_pol_sigma-70_dom"/>
</dbReference>
<evidence type="ECO:0000256" key="3">
    <source>
        <dbReference type="ARBA" id="ARBA00023082"/>
    </source>
</evidence>
<comment type="caution">
    <text evidence="8">The sequence shown here is derived from an EMBL/GenBank/DDBJ whole genome shotgun (WGS) entry which is preliminary data.</text>
</comment>
<dbReference type="PANTHER" id="PTHR43133:SF8">
    <property type="entry name" value="RNA POLYMERASE SIGMA FACTOR HI_1459-RELATED"/>
    <property type="match status" value="1"/>
</dbReference>
<keyword evidence="3" id="KW-0731">Sigma factor</keyword>
<dbReference type="PANTHER" id="PTHR43133">
    <property type="entry name" value="RNA POLYMERASE ECF-TYPE SIGMA FACTO"/>
    <property type="match status" value="1"/>
</dbReference>
<dbReference type="SUPFAM" id="SSF88946">
    <property type="entry name" value="Sigma2 domain of RNA polymerase sigma factors"/>
    <property type="match status" value="1"/>
</dbReference>
<comment type="similarity">
    <text evidence="1">Belongs to the sigma-70 factor family. ECF subfamily.</text>
</comment>
<evidence type="ECO:0000256" key="4">
    <source>
        <dbReference type="ARBA" id="ARBA00023125"/>
    </source>
</evidence>
<proteinExistence type="inferred from homology"/>
<dbReference type="InterPro" id="IPR013324">
    <property type="entry name" value="RNA_pol_sigma_r3/r4-like"/>
</dbReference>
<dbReference type="Pfam" id="PF08281">
    <property type="entry name" value="Sigma70_r4_2"/>
    <property type="match status" value="1"/>
</dbReference>
<evidence type="ECO:0000256" key="2">
    <source>
        <dbReference type="ARBA" id="ARBA00023015"/>
    </source>
</evidence>
<dbReference type="SUPFAM" id="SSF88659">
    <property type="entry name" value="Sigma3 and sigma4 domains of RNA polymerase sigma factors"/>
    <property type="match status" value="1"/>
</dbReference>
<feature type="domain" description="RNA polymerase sigma factor 70 region 4 type 2" evidence="7">
    <location>
        <begin position="121"/>
        <end position="173"/>
    </location>
</feature>
<keyword evidence="5" id="KW-0804">Transcription</keyword>
<dbReference type="Gene3D" id="1.10.10.10">
    <property type="entry name" value="Winged helix-like DNA-binding domain superfamily/Winged helix DNA-binding domain"/>
    <property type="match status" value="1"/>
</dbReference>
<keyword evidence="4" id="KW-0238">DNA-binding</keyword>
<dbReference type="InterPro" id="IPR036388">
    <property type="entry name" value="WH-like_DNA-bd_sf"/>
</dbReference>
<name>A0ABV6DXN7_9ACTN</name>
<dbReference type="Pfam" id="PF04542">
    <property type="entry name" value="Sigma70_r2"/>
    <property type="match status" value="1"/>
</dbReference>
<feature type="domain" description="RNA polymerase sigma-70 region 2" evidence="6">
    <location>
        <begin position="20"/>
        <end position="88"/>
    </location>
</feature>
<evidence type="ECO:0000313" key="8">
    <source>
        <dbReference type="EMBL" id="MFC0221497.1"/>
    </source>
</evidence>
<evidence type="ECO:0000256" key="5">
    <source>
        <dbReference type="ARBA" id="ARBA00023163"/>
    </source>
</evidence>
<dbReference type="RefSeq" id="WP_378517180.1">
    <property type="nucleotide sequence ID" value="NZ_CBCSDI010000040.1"/>
</dbReference>
<dbReference type="InterPro" id="IPR007627">
    <property type="entry name" value="RNA_pol_sigma70_r2"/>
</dbReference>
<evidence type="ECO:0000256" key="1">
    <source>
        <dbReference type="ARBA" id="ARBA00010641"/>
    </source>
</evidence>
<accession>A0ABV6DXN7</accession>
<evidence type="ECO:0000259" key="6">
    <source>
        <dbReference type="Pfam" id="PF04542"/>
    </source>
</evidence>
<dbReference type="Proteomes" id="UP001589698">
    <property type="component" value="Unassembled WGS sequence"/>
</dbReference>
<organism evidence="8 9">
    <name type="scientific">Nocardioides zeicaulis</name>
    <dbReference type="NCBI Taxonomy" id="1776857"/>
    <lineage>
        <taxon>Bacteria</taxon>
        <taxon>Bacillati</taxon>
        <taxon>Actinomycetota</taxon>
        <taxon>Actinomycetes</taxon>
        <taxon>Propionibacteriales</taxon>
        <taxon>Nocardioidaceae</taxon>
        <taxon>Nocardioides</taxon>
    </lineage>
</organism>
<evidence type="ECO:0000313" key="9">
    <source>
        <dbReference type="Proteomes" id="UP001589698"/>
    </source>
</evidence>
<reference evidence="8 9" key="1">
    <citation type="submission" date="2024-09" db="EMBL/GenBank/DDBJ databases">
        <authorList>
            <person name="Sun Q."/>
            <person name="Mori K."/>
        </authorList>
    </citation>
    <scope>NUCLEOTIDE SEQUENCE [LARGE SCALE GENOMIC DNA]</scope>
    <source>
        <strain evidence="8 9">CCM 8654</strain>
    </source>
</reference>
<keyword evidence="2" id="KW-0805">Transcription regulation</keyword>
<sequence>MDDPLDLTAVGRDPDAFEAFYREHLPWVRRFVARRVDDPHLAADLTADVFMAVVDGAAGYRASAGTPAAWLAGVARNVVADHVRRRARETRATARISGRALLDDHALERLAERIDGERLARELYRSLAALPDNQRAVVELVAVDGLSLVDAAHALGISPGAARVRYHRARARLQHALPSPFEVTA</sequence>